<evidence type="ECO:0000313" key="5">
    <source>
        <dbReference type="Proteomes" id="UP000483820"/>
    </source>
</evidence>
<feature type="chain" id="PRO_5035105923" evidence="1">
    <location>
        <begin position="22"/>
        <end position="96"/>
    </location>
</feature>
<evidence type="ECO:0000256" key="1">
    <source>
        <dbReference type="SAM" id="SignalP"/>
    </source>
</evidence>
<dbReference type="Proteomes" id="UP000483820">
    <property type="component" value="Chromosome X"/>
</dbReference>
<dbReference type="OrthoDB" id="10296283at2759"/>
<dbReference type="GeneID" id="9809494"/>
<dbReference type="Proteomes" id="UP000008281">
    <property type="component" value="Unassembled WGS sequence"/>
</dbReference>
<dbReference type="STRING" id="31234.E3MB43"/>
<dbReference type="RefSeq" id="XP_003106631.1">
    <property type="nucleotide sequence ID" value="XM_003106583.1"/>
</dbReference>
<evidence type="ECO:0000313" key="4">
    <source>
        <dbReference type="Proteomes" id="UP000008281"/>
    </source>
</evidence>
<reference evidence="2" key="1">
    <citation type="submission" date="2007-07" db="EMBL/GenBank/DDBJ databases">
        <title>PCAP assembly of the Caenorhabditis remanei genome.</title>
        <authorList>
            <consortium name="The Caenorhabditis remanei Sequencing Consortium"/>
            <person name="Wilson R.K."/>
        </authorList>
    </citation>
    <scope>NUCLEOTIDE SEQUENCE [LARGE SCALE GENOMIC DNA]</scope>
    <source>
        <strain evidence="2">PB4641</strain>
    </source>
</reference>
<gene>
    <name evidence="2" type="ORF">CRE_16694</name>
    <name evidence="3" type="ORF">GCK72_023372</name>
</gene>
<dbReference type="AlphaFoldDB" id="E3MB43"/>
<feature type="signal peptide" evidence="1">
    <location>
        <begin position="1"/>
        <end position="21"/>
    </location>
</feature>
<dbReference type="EMBL" id="WUAV01000006">
    <property type="protein sequence ID" value="KAF1746914.1"/>
    <property type="molecule type" value="Genomic_DNA"/>
</dbReference>
<evidence type="ECO:0000313" key="2">
    <source>
        <dbReference type="EMBL" id="EFO97237.1"/>
    </source>
</evidence>
<dbReference type="EMBL" id="DS268432">
    <property type="protein sequence ID" value="EFO97237.1"/>
    <property type="molecule type" value="Genomic_DNA"/>
</dbReference>
<sequence>MVCSRMLSIGIFFLFLPNILSDHVTFFGRYACNVDFNVDYCTSDTYVGLAFYYGLQDGGGVNKNGTFVNSNIKVEYYDPTVQGKFKIGDQTGHYMS</sequence>
<dbReference type="OMA" id="YCTSDTY"/>
<proteinExistence type="predicted"/>
<reference evidence="3 5" key="2">
    <citation type="submission" date="2019-12" db="EMBL/GenBank/DDBJ databases">
        <title>Chromosome-level assembly of the Caenorhabditis remanei genome.</title>
        <authorList>
            <person name="Teterina A.A."/>
            <person name="Willis J.H."/>
            <person name="Phillips P.C."/>
        </authorList>
    </citation>
    <scope>NUCLEOTIDE SEQUENCE [LARGE SCALE GENOMIC DNA]</scope>
    <source>
        <strain evidence="3 5">PX506</strain>
        <tissue evidence="3">Whole organism</tissue>
    </source>
</reference>
<evidence type="ECO:0000313" key="3">
    <source>
        <dbReference type="EMBL" id="KAF1746914.1"/>
    </source>
</evidence>
<dbReference type="InParanoid" id="E3MB43"/>
<accession>E3MB43</accession>
<keyword evidence="4" id="KW-1185">Reference proteome</keyword>
<name>E3MB43_CAERE</name>
<dbReference type="KEGG" id="crq:GCK72_023372"/>
<keyword evidence="1" id="KW-0732">Signal</keyword>
<dbReference type="HOGENOM" id="CLU_2374617_0_0_1"/>
<organism evidence="4">
    <name type="scientific">Caenorhabditis remanei</name>
    <name type="common">Caenorhabditis vulgaris</name>
    <dbReference type="NCBI Taxonomy" id="31234"/>
    <lineage>
        <taxon>Eukaryota</taxon>
        <taxon>Metazoa</taxon>
        <taxon>Ecdysozoa</taxon>
        <taxon>Nematoda</taxon>
        <taxon>Chromadorea</taxon>
        <taxon>Rhabditida</taxon>
        <taxon>Rhabditina</taxon>
        <taxon>Rhabditomorpha</taxon>
        <taxon>Rhabditoidea</taxon>
        <taxon>Rhabditidae</taxon>
        <taxon>Peloderinae</taxon>
        <taxon>Caenorhabditis</taxon>
    </lineage>
</organism>
<dbReference type="CTD" id="9809494"/>
<dbReference type="eggNOG" id="ENOG502TIR2">
    <property type="taxonomic scope" value="Eukaryota"/>
</dbReference>
<protein>
    <submittedName>
        <fullName evidence="2">Uncharacterized protein</fullName>
    </submittedName>
</protein>